<dbReference type="AlphaFoldDB" id="A0A4Q0SVU0"/>
<name>A0A4Q0SVU0_9BACT</name>
<sequence>MNMRLDAVLLCGERLFKPFASGVIASCPMNYQPCSGVKAFAAAVAVYNKALQLDALGV</sequence>
<proteinExistence type="predicted"/>
<gene>
    <name evidence="1" type="ORF">GRAN_4989</name>
</gene>
<evidence type="ECO:0000313" key="2">
    <source>
        <dbReference type="Proteomes" id="UP000289437"/>
    </source>
</evidence>
<keyword evidence="2" id="KW-1185">Reference proteome</keyword>
<evidence type="ECO:0000313" key="1">
    <source>
        <dbReference type="EMBL" id="RXH54020.1"/>
    </source>
</evidence>
<dbReference type="EMBL" id="RDSM01000006">
    <property type="protein sequence ID" value="RXH54020.1"/>
    <property type="molecule type" value="Genomic_DNA"/>
</dbReference>
<reference evidence="1 2" key="1">
    <citation type="submission" date="2018-11" db="EMBL/GenBank/DDBJ databases">
        <authorList>
            <person name="Mardanov A.V."/>
            <person name="Ravin N.V."/>
            <person name="Dedysh S.N."/>
        </authorList>
    </citation>
    <scope>NUCLEOTIDE SEQUENCE [LARGE SCALE GENOMIC DNA]</scope>
    <source>
        <strain evidence="1 2">AF10</strain>
    </source>
</reference>
<dbReference type="Proteomes" id="UP000289437">
    <property type="component" value="Unassembled WGS sequence"/>
</dbReference>
<reference evidence="2" key="2">
    <citation type="submission" date="2019-02" db="EMBL/GenBank/DDBJ databases">
        <title>Granulicella sibirica sp. nov., a psychrotolerant acidobacterium isolated from an organic soil layer in forested tundra, West Siberia.</title>
        <authorList>
            <person name="Oshkin I.Y."/>
            <person name="Kulichevskaya I.S."/>
            <person name="Rijpstra W.I.C."/>
            <person name="Sinninghe Damste J.S."/>
            <person name="Rakitin A.L."/>
            <person name="Ravin N.V."/>
            <person name="Dedysh S.N."/>
        </authorList>
    </citation>
    <scope>NUCLEOTIDE SEQUENCE [LARGE SCALE GENOMIC DNA]</scope>
    <source>
        <strain evidence="2">AF10</strain>
    </source>
</reference>
<comment type="caution">
    <text evidence="1">The sequence shown here is derived from an EMBL/GenBank/DDBJ whole genome shotgun (WGS) entry which is preliminary data.</text>
</comment>
<protein>
    <submittedName>
        <fullName evidence="1">Uncharacterized protein</fullName>
    </submittedName>
</protein>
<accession>A0A4Q0SVU0</accession>
<organism evidence="1 2">
    <name type="scientific">Granulicella sibirica</name>
    <dbReference type="NCBI Taxonomy" id="2479048"/>
    <lineage>
        <taxon>Bacteria</taxon>
        <taxon>Pseudomonadati</taxon>
        <taxon>Acidobacteriota</taxon>
        <taxon>Terriglobia</taxon>
        <taxon>Terriglobales</taxon>
        <taxon>Acidobacteriaceae</taxon>
        <taxon>Granulicella</taxon>
    </lineage>
</organism>